<dbReference type="EMBL" id="CP059075">
    <property type="protein sequence ID" value="QRE02679.1"/>
    <property type="molecule type" value="Genomic_DNA"/>
</dbReference>
<protein>
    <submittedName>
        <fullName evidence="1">Uncharacterized protein</fullName>
    </submittedName>
</protein>
<accession>A0A7U2NCV2</accession>
<gene>
    <name evidence="1" type="ORF">H0H26_05920</name>
</gene>
<organism evidence="1 2">
    <name type="scientific">Flavobacterium psychrophilum</name>
    <dbReference type="NCBI Taxonomy" id="96345"/>
    <lineage>
        <taxon>Bacteria</taxon>
        <taxon>Pseudomonadati</taxon>
        <taxon>Bacteroidota</taxon>
        <taxon>Flavobacteriia</taxon>
        <taxon>Flavobacteriales</taxon>
        <taxon>Flavobacteriaceae</taxon>
        <taxon>Flavobacterium</taxon>
    </lineage>
</organism>
<evidence type="ECO:0000313" key="1">
    <source>
        <dbReference type="EMBL" id="QRE02679.1"/>
    </source>
</evidence>
<dbReference type="Proteomes" id="UP000596329">
    <property type="component" value="Chromosome"/>
</dbReference>
<reference evidence="1 2" key="1">
    <citation type="submission" date="2020-07" db="EMBL/GenBank/DDBJ databases">
        <title>Genomic characterization of Flavobacterium psychrophilum strains.</title>
        <authorList>
            <person name="Castillo D."/>
            <person name="Jorgensen J."/>
            <person name="Middelboe M."/>
        </authorList>
    </citation>
    <scope>NUCLEOTIDE SEQUENCE [LARGE SCALE GENOMIC DNA]</scope>
    <source>
        <strain evidence="1 2">FPS-R7</strain>
    </source>
</reference>
<sequence>MNIYNTKNYSFSSIKEKPFKLEKEIQKIFEDNSRRILCIINQIGS</sequence>
<proteinExistence type="predicted"/>
<name>A0A7U2NCV2_FLAPS</name>
<dbReference type="RefSeq" id="WP_165593156.1">
    <property type="nucleotide sequence ID" value="NZ_CP059075.1"/>
</dbReference>
<evidence type="ECO:0000313" key="2">
    <source>
        <dbReference type="Proteomes" id="UP000596329"/>
    </source>
</evidence>
<dbReference type="AlphaFoldDB" id="A0A7U2NCV2"/>